<evidence type="ECO:0000256" key="1">
    <source>
        <dbReference type="SAM" id="SignalP"/>
    </source>
</evidence>
<dbReference type="Proteomes" id="UP000001036">
    <property type="component" value="Chromosome"/>
</dbReference>
<proteinExistence type="predicted"/>
<dbReference type="OrthoDB" id="5727317at2"/>
<dbReference type="KEGG" id="cja:CJA_3005"/>
<feature type="chain" id="PRO_5002793721" evidence="1">
    <location>
        <begin position="24"/>
        <end position="398"/>
    </location>
</feature>
<keyword evidence="1" id="KW-0732">Signal</keyword>
<reference evidence="2 3" key="1">
    <citation type="journal article" date="2008" name="J. Bacteriol.">
        <title>Insights into plant cell wall degradation from the genome sequence of the soil bacterium Cellvibrio japonicus.</title>
        <authorList>
            <person name="Deboy R.T."/>
            <person name="Mongodin E.F."/>
            <person name="Fouts D.E."/>
            <person name="Tailford L.E."/>
            <person name="Khouri H."/>
            <person name="Emerson J.B."/>
            <person name="Mohamoud Y."/>
            <person name="Watkins K."/>
            <person name="Henrissat B."/>
            <person name="Gilbert H.J."/>
            <person name="Nelson K.E."/>
        </authorList>
    </citation>
    <scope>NUCLEOTIDE SEQUENCE [LARGE SCALE GENOMIC DNA]</scope>
    <source>
        <strain evidence="2 3">Ueda107</strain>
    </source>
</reference>
<feature type="signal peptide" evidence="1">
    <location>
        <begin position="1"/>
        <end position="23"/>
    </location>
</feature>
<gene>
    <name evidence="2" type="ordered locus">CJA_3005</name>
</gene>
<dbReference type="STRING" id="498211.CJA_3005"/>
<keyword evidence="3" id="KW-1185">Reference proteome</keyword>
<dbReference type="EMBL" id="CP000934">
    <property type="protein sequence ID" value="ACE85230.1"/>
    <property type="molecule type" value="Genomic_DNA"/>
</dbReference>
<dbReference type="RefSeq" id="WP_012488584.1">
    <property type="nucleotide sequence ID" value="NC_010995.1"/>
</dbReference>
<protein>
    <submittedName>
        <fullName evidence="2">Uncharacterized protein</fullName>
    </submittedName>
</protein>
<dbReference type="HOGENOM" id="CLU_692037_0_0_6"/>
<accession>B3PCU4</accession>
<evidence type="ECO:0000313" key="3">
    <source>
        <dbReference type="Proteomes" id="UP000001036"/>
    </source>
</evidence>
<dbReference type="eggNOG" id="ENOG502ZKKS">
    <property type="taxonomic scope" value="Bacteria"/>
</dbReference>
<name>B3PCU4_CELJU</name>
<evidence type="ECO:0000313" key="2">
    <source>
        <dbReference type="EMBL" id="ACE85230.1"/>
    </source>
</evidence>
<dbReference type="AlphaFoldDB" id="B3PCU4"/>
<organism evidence="2 3">
    <name type="scientific">Cellvibrio japonicus (strain Ueda107)</name>
    <name type="common">Pseudomonas fluorescens subsp. cellulosa</name>
    <dbReference type="NCBI Taxonomy" id="498211"/>
    <lineage>
        <taxon>Bacteria</taxon>
        <taxon>Pseudomonadati</taxon>
        <taxon>Pseudomonadota</taxon>
        <taxon>Gammaproteobacteria</taxon>
        <taxon>Cellvibrionales</taxon>
        <taxon>Cellvibrionaceae</taxon>
        <taxon>Cellvibrio</taxon>
    </lineage>
</organism>
<sequence length="398" mass="43576">MLPNRCRLLLVMFSGWMPGLALANPLVDGFVDEYLSDTERLSGFCQEKFPDLPINSCKALVEAGVKSVTGGEVDKKALQDTLDTDLHSPEFLNHVLTKLYGRDVPLGLEFKNLDASDGESLLGLSYAIDKKLVKVDRPSSERWNSRSTIAFNANGTLTSDSDKNPRNFLDTRLAVAYAWSSRIPIQSDAFGQSLTEAAIAAAPLCAGPGAGNSDACRAAKRKGFALLDNISDYLNAFQFYQLGIDAGYESDQRFDAQQSRFGAFVFGQYEAWGTNSLLGALGLTPAIRLGVDKVEPNDETPRAMAGDNSAFYRYTGELSLWMPVGSHFGQNLAFTINYRHWGEIDPATVVSNAGLDKYSVRSFSLTSPSGLFVSYSSGKLPLDVRRDDVVELGWKTYF</sequence>